<proteinExistence type="predicted"/>
<feature type="compositionally biased region" description="Low complexity" evidence="1">
    <location>
        <begin position="164"/>
        <end position="173"/>
    </location>
</feature>
<dbReference type="EMBL" id="UINC01047804">
    <property type="protein sequence ID" value="SVB57529.1"/>
    <property type="molecule type" value="Genomic_DNA"/>
</dbReference>
<sequence length="195" mass="21482">MSRNTTTLTWTLTAFVEADAPALDSIDHASFHTGRTNDEIEGPWGLDAKSLPSGILHVIKESELEGNALESGVVIEMSSLRKQKDEGWFPFQCVMHSSRRGRFRPRGVYVCAETANSMEVVNISCCPPKELPKVIWIRISTLPEKTLAWLLSSSLRGDSNQTRLSDFSDLGDLSPPPPGEPLALPGPPNSPYEFM</sequence>
<feature type="compositionally biased region" description="Pro residues" evidence="1">
    <location>
        <begin position="174"/>
        <end position="195"/>
    </location>
</feature>
<organism evidence="2">
    <name type="scientific">marine metagenome</name>
    <dbReference type="NCBI Taxonomy" id="408172"/>
    <lineage>
        <taxon>unclassified sequences</taxon>
        <taxon>metagenomes</taxon>
        <taxon>ecological metagenomes</taxon>
    </lineage>
</organism>
<name>A0A382F4B8_9ZZZZ</name>
<reference evidence="2" key="1">
    <citation type="submission" date="2018-05" db="EMBL/GenBank/DDBJ databases">
        <authorList>
            <person name="Lanie J.A."/>
            <person name="Ng W.-L."/>
            <person name="Kazmierczak K.M."/>
            <person name="Andrzejewski T.M."/>
            <person name="Davidsen T.M."/>
            <person name="Wayne K.J."/>
            <person name="Tettelin H."/>
            <person name="Glass J.I."/>
            <person name="Rusch D."/>
            <person name="Podicherti R."/>
            <person name="Tsui H.-C.T."/>
            <person name="Winkler M.E."/>
        </authorList>
    </citation>
    <scope>NUCLEOTIDE SEQUENCE</scope>
</reference>
<evidence type="ECO:0000313" key="2">
    <source>
        <dbReference type="EMBL" id="SVB57529.1"/>
    </source>
</evidence>
<protein>
    <submittedName>
        <fullName evidence="2">Uncharacterized protein</fullName>
    </submittedName>
</protein>
<evidence type="ECO:0000256" key="1">
    <source>
        <dbReference type="SAM" id="MobiDB-lite"/>
    </source>
</evidence>
<gene>
    <name evidence="2" type="ORF">METZ01_LOCUS210383</name>
</gene>
<accession>A0A382F4B8</accession>
<dbReference type="AlphaFoldDB" id="A0A382F4B8"/>
<feature type="region of interest" description="Disordered" evidence="1">
    <location>
        <begin position="164"/>
        <end position="195"/>
    </location>
</feature>